<reference evidence="2 3" key="1">
    <citation type="submission" date="2019-03" db="EMBL/GenBank/DDBJ databases">
        <title>Three New Species of Nocardioides, Nocardioides euryhalodurans sp. nov., Nocardioides seonyuensis sp. nov. and Nocardioides eburneoflavus sp. nov. Iolated from Soil.</title>
        <authorList>
            <person name="Roh S.G."/>
            <person name="Lee C."/>
            <person name="Kim M.-K."/>
            <person name="Kim S.B."/>
        </authorList>
    </citation>
    <scope>NUCLEOTIDE SEQUENCE [LARGE SCALE GENOMIC DNA]</scope>
    <source>
        <strain evidence="2 3">MMS17-SY207-3</strain>
    </source>
</reference>
<evidence type="ECO:0000313" key="3">
    <source>
        <dbReference type="Proteomes" id="UP000294853"/>
    </source>
</evidence>
<evidence type="ECO:0000259" key="1">
    <source>
        <dbReference type="Pfam" id="PF11716"/>
    </source>
</evidence>
<dbReference type="Pfam" id="PF11716">
    <property type="entry name" value="MDMPI_N"/>
    <property type="match status" value="1"/>
</dbReference>
<organism evidence="2 3">
    <name type="scientific">Nocardioides seonyuensis</name>
    <dbReference type="NCBI Taxonomy" id="2518371"/>
    <lineage>
        <taxon>Bacteria</taxon>
        <taxon>Bacillati</taxon>
        <taxon>Actinomycetota</taxon>
        <taxon>Actinomycetes</taxon>
        <taxon>Propionibacteriales</taxon>
        <taxon>Nocardioidaceae</taxon>
        <taxon>Nocardioides</taxon>
    </lineage>
</organism>
<accession>A0A4P7IJY0</accession>
<keyword evidence="3" id="KW-1185">Reference proteome</keyword>
<dbReference type="AlphaFoldDB" id="A0A4P7IJY0"/>
<proteinExistence type="predicted"/>
<dbReference type="InterPro" id="IPR034660">
    <property type="entry name" value="DinB/YfiT-like"/>
</dbReference>
<dbReference type="Gene3D" id="1.20.120.450">
    <property type="entry name" value="dinb family like domain"/>
    <property type="match status" value="1"/>
</dbReference>
<dbReference type="GO" id="GO:0046872">
    <property type="term" value="F:metal ion binding"/>
    <property type="evidence" value="ECO:0007669"/>
    <property type="project" value="InterPro"/>
</dbReference>
<dbReference type="SUPFAM" id="SSF109854">
    <property type="entry name" value="DinB/YfiT-like putative metalloenzymes"/>
    <property type="match status" value="1"/>
</dbReference>
<dbReference type="OrthoDB" id="3781681at2"/>
<sequence>MRGHGGGTAWNAFTIGARGTRPARLAKTVSRRRRPCEHFGVVGPWPRALAISRVPPMTFSVALEAGRTACVESIESFVRAVESFSEYDLLGPSRCHGWSRLEVVAHVIAGWQEMLGGLVSRVEVEPTVDAASYWPAFAEDYGDEDPVLVVMSQRRRASAFARPASAVAQLNDVAKSLLRGVRDCGEINLHWDGHVFTPGDFLAVWAVEDVVHQLDLMCDEPAAASALSLARRTTESLVGEQLPAGWSDSDATLIGTGRLPVPPGSGLDASRFPALG</sequence>
<dbReference type="EMBL" id="CP038436">
    <property type="protein sequence ID" value="QBX57050.1"/>
    <property type="molecule type" value="Genomic_DNA"/>
</dbReference>
<feature type="domain" description="Mycothiol-dependent maleylpyruvate isomerase metal-binding" evidence="1">
    <location>
        <begin position="73"/>
        <end position="216"/>
    </location>
</feature>
<evidence type="ECO:0000313" key="2">
    <source>
        <dbReference type="EMBL" id="QBX57050.1"/>
    </source>
</evidence>
<gene>
    <name evidence="2" type="ORF">EXE58_17495</name>
</gene>
<dbReference type="KEGG" id="nsn:EXE58_17495"/>
<dbReference type="InterPro" id="IPR024344">
    <property type="entry name" value="MDMPI_metal-binding"/>
</dbReference>
<protein>
    <recommendedName>
        <fullName evidence="1">Mycothiol-dependent maleylpyruvate isomerase metal-binding domain-containing protein</fullName>
    </recommendedName>
</protein>
<name>A0A4P7IJY0_9ACTN</name>
<dbReference type="Proteomes" id="UP000294853">
    <property type="component" value="Chromosome"/>
</dbReference>